<gene>
    <name evidence="1" type="ORF">BV25DRAFT_1896380</name>
</gene>
<dbReference type="Proteomes" id="UP000814140">
    <property type="component" value="Unassembled WGS sequence"/>
</dbReference>
<organism evidence="1 2">
    <name type="scientific">Artomyces pyxidatus</name>
    <dbReference type="NCBI Taxonomy" id="48021"/>
    <lineage>
        <taxon>Eukaryota</taxon>
        <taxon>Fungi</taxon>
        <taxon>Dikarya</taxon>
        <taxon>Basidiomycota</taxon>
        <taxon>Agaricomycotina</taxon>
        <taxon>Agaricomycetes</taxon>
        <taxon>Russulales</taxon>
        <taxon>Auriscalpiaceae</taxon>
        <taxon>Artomyces</taxon>
    </lineage>
</organism>
<comment type="caution">
    <text evidence="1">The sequence shown here is derived from an EMBL/GenBank/DDBJ whole genome shotgun (WGS) entry which is preliminary data.</text>
</comment>
<evidence type="ECO:0000313" key="1">
    <source>
        <dbReference type="EMBL" id="KAI0068098.1"/>
    </source>
</evidence>
<name>A0ACB8TI15_9AGAM</name>
<dbReference type="EMBL" id="MU277188">
    <property type="protein sequence ID" value="KAI0068098.1"/>
    <property type="molecule type" value="Genomic_DNA"/>
</dbReference>
<reference evidence="1" key="2">
    <citation type="journal article" date="2022" name="New Phytol.">
        <title>Evolutionary transition to the ectomycorrhizal habit in the genomes of a hyperdiverse lineage of mushroom-forming fungi.</title>
        <authorList>
            <person name="Looney B."/>
            <person name="Miyauchi S."/>
            <person name="Morin E."/>
            <person name="Drula E."/>
            <person name="Courty P.E."/>
            <person name="Kohler A."/>
            <person name="Kuo A."/>
            <person name="LaButti K."/>
            <person name="Pangilinan J."/>
            <person name="Lipzen A."/>
            <person name="Riley R."/>
            <person name="Andreopoulos W."/>
            <person name="He G."/>
            <person name="Johnson J."/>
            <person name="Nolan M."/>
            <person name="Tritt A."/>
            <person name="Barry K.W."/>
            <person name="Grigoriev I.V."/>
            <person name="Nagy L.G."/>
            <person name="Hibbett D."/>
            <person name="Henrissat B."/>
            <person name="Matheny P.B."/>
            <person name="Labbe J."/>
            <person name="Martin F.M."/>
        </authorList>
    </citation>
    <scope>NUCLEOTIDE SEQUENCE</scope>
    <source>
        <strain evidence="1">HHB10654</strain>
    </source>
</reference>
<keyword evidence="1" id="KW-0378">Hydrolase</keyword>
<reference evidence="1" key="1">
    <citation type="submission" date="2021-03" db="EMBL/GenBank/DDBJ databases">
        <authorList>
            <consortium name="DOE Joint Genome Institute"/>
            <person name="Ahrendt S."/>
            <person name="Looney B.P."/>
            <person name="Miyauchi S."/>
            <person name="Morin E."/>
            <person name="Drula E."/>
            <person name="Courty P.E."/>
            <person name="Chicoki N."/>
            <person name="Fauchery L."/>
            <person name="Kohler A."/>
            <person name="Kuo A."/>
            <person name="Labutti K."/>
            <person name="Pangilinan J."/>
            <person name="Lipzen A."/>
            <person name="Riley R."/>
            <person name="Andreopoulos W."/>
            <person name="He G."/>
            <person name="Johnson J."/>
            <person name="Barry K.W."/>
            <person name="Grigoriev I.V."/>
            <person name="Nagy L."/>
            <person name="Hibbett D."/>
            <person name="Henrissat B."/>
            <person name="Matheny P.B."/>
            <person name="Labbe J."/>
            <person name="Martin F."/>
        </authorList>
    </citation>
    <scope>NUCLEOTIDE SEQUENCE</scope>
    <source>
        <strain evidence="1">HHB10654</strain>
    </source>
</reference>
<keyword evidence="2" id="KW-1185">Reference proteome</keyword>
<protein>
    <submittedName>
        <fullName evidence="1">P-loop containing nucleoside triphosphate hydrolase protein</fullName>
    </submittedName>
</protein>
<proteinExistence type="predicted"/>
<sequence length="1621" mass="178850">MGDTSQFVLTTSSAIHVPQEAFQYSQSYAIWAHPLMIPAYVAIGSAVILATRILISCTPLKKLRSRFSLVEDDVEWIGNNTGSTGLVAVFKAHVHKLGGPTIYSFKFTRLLTILVLVGLSVTTFIHDAKKPLDDQFPSHQIGHHDVYFTKRVWLDVALCLTYLYALILATLSVAAGFKLAYTATRHLNMLMLVTFGIYMYRDLWPLATFTLSPEDELEGPLLWAKIAILSVAAVIIPLTVPRQYIPFDPKASLSSICVCSPLTRDLQDPAPEPNPEQTASILSFVTYTFLDPIVFLAYRVPHLSLDKLPPLADYDYARNLVASSFKHLDTFSGAPKRHVFWGIMKVFRREYTTLAILVAIRVVTAFFAPVGIKGLLGYLETRGEDAVVRPWVWISALLLGPLLGTLSMQGYIFIATALLVRTEGIFTHLIFEHALRIRVKAETETKEGAENPAAETSTPDSGSVAESSTAAAESTSANGVDEQSCQTTNGKGKQKAKDPEVKPAEPAPPAKDKTKEGNLIGKINNLVSTDLTNITDGRDFLFIAIQIPFQSTICVYLLYKYLGWSAFVGVASMIILFPVPGRLAQMTQKIQKQAMKKTDARVQNVTEAMSVLRMIKLFGWEPKIDERVAEKRDEELAFIRKRQLLGLLNNTINYIIPVITMVVTFGTYTAILKQELKPSTVFSSMAIFDLFTEQLHRLFFWIPRMIQAKVSADRVTEYLQNTELLDEYTVSEDQVAILTDVNKDALGFANASFTWANDEATDGTVTPSRRKFVLRIEDELIFKKGCFNLIIGPTGSGKTSLLMALLGEMHFIPLGPGSWYNLPREGGIAYAAQESWVQNETIKSNILFGAEYDEARYNKVIYQCGLKRDLSLFDAGDNTEVGEKGLTLSGGQKARITLARAVYSSAETILLDDVLAALDVHTARWIVQKCFKGELLRGRTVLLVTHNVAMASPIADYVVSLGSNGTIASRGSVSDAITRDDKLQAEFIEEEKEIEQDDKEIDAEDPDAEAKPKDGKLVVSEEVAIGHVKWGSLALFLSSLAGSYRLLFWMVFLAGLTMCDVGLSFQTWWMGHWAEQYDLRDASQVSIPFYLTVYVLILLSSLSVFCIGSTVYVFGSLRASKKIHRRLIQSVLGTTLRWLDTTPTSRVITRCTQDIRAVDGPIAESFSALVEVSIGVVVKLVAVIMLTPVFLMPGVLIAVMGGYCGRIYMKATMSVKREMSNAKAPVVGHFGAAIAGLTSIRAYGAQLAFRQESYKRIDSYIRASRTFYNLNRWVSFRIDILGGIFSAALGAYMVYGPGKGTLSSNAGFSINMAVSFSNLLFWWVRLVNMFEVQANSLERIKSYIDIEQEPKATKDGVPPAYWPASGDLKVDNLSARYSEDGPRVLHEVSFHIKSGERVGVVGRTGSGKSTLTLALLRCILAEGNVYYDGLPTSSVNLDSLRSKITIIPQMPELLSGTLRENLDPFGEYDDATLNNALRAAGLFSLQVDTDDSRVTLDSAISGGGSNLSTGQRQILALARAIVRGSKLLILDEATSAIDYQTDTIIQSSLRHELKGDVTLLTVAHRLQTIMDFDKIMVLDAGRIVEFDKPSELLKKEGGQFRSLVDESGDKDALYAMVSGSK</sequence>
<accession>A0ACB8TI15</accession>
<evidence type="ECO:0000313" key="2">
    <source>
        <dbReference type="Proteomes" id="UP000814140"/>
    </source>
</evidence>